<evidence type="ECO:0000313" key="3">
    <source>
        <dbReference type="Proteomes" id="UP000314294"/>
    </source>
</evidence>
<dbReference type="AlphaFoldDB" id="A0A4Z2GM08"/>
<organism evidence="2 3">
    <name type="scientific">Liparis tanakae</name>
    <name type="common">Tanaka's snailfish</name>
    <dbReference type="NCBI Taxonomy" id="230148"/>
    <lineage>
        <taxon>Eukaryota</taxon>
        <taxon>Metazoa</taxon>
        <taxon>Chordata</taxon>
        <taxon>Craniata</taxon>
        <taxon>Vertebrata</taxon>
        <taxon>Euteleostomi</taxon>
        <taxon>Actinopterygii</taxon>
        <taxon>Neopterygii</taxon>
        <taxon>Teleostei</taxon>
        <taxon>Neoteleostei</taxon>
        <taxon>Acanthomorphata</taxon>
        <taxon>Eupercaria</taxon>
        <taxon>Perciformes</taxon>
        <taxon>Cottioidei</taxon>
        <taxon>Cottales</taxon>
        <taxon>Liparidae</taxon>
        <taxon>Liparis</taxon>
    </lineage>
</organism>
<evidence type="ECO:0000256" key="1">
    <source>
        <dbReference type="SAM" id="MobiDB-lite"/>
    </source>
</evidence>
<accession>A0A4Z2GM08</accession>
<reference evidence="2 3" key="1">
    <citation type="submission" date="2019-03" db="EMBL/GenBank/DDBJ databases">
        <title>First draft genome of Liparis tanakae, snailfish: a comprehensive survey of snailfish specific genes.</title>
        <authorList>
            <person name="Kim W."/>
            <person name="Song I."/>
            <person name="Jeong J.-H."/>
            <person name="Kim D."/>
            <person name="Kim S."/>
            <person name="Ryu S."/>
            <person name="Song J.Y."/>
            <person name="Lee S.K."/>
        </authorList>
    </citation>
    <scope>NUCLEOTIDE SEQUENCE [LARGE SCALE GENOMIC DNA]</scope>
    <source>
        <tissue evidence="2">Muscle</tissue>
    </source>
</reference>
<proteinExistence type="predicted"/>
<name>A0A4Z2GM08_9TELE</name>
<feature type="region of interest" description="Disordered" evidence="1">
    <location>
        <begin position="144"/>
        <end position="221"/>
    </location>
</feature>
<keyword evidence="3" id="KW-1185">Reference proteome</keyword>
<comment type="caution">
    <text evidence="2">The sequence shown here is derived from an EMBL/GenBank/DDBJ whole genome shotgun (WGS) entry which is preliminary data.</text>
</comment>
<protein>
    <submittedName>
        <fullName evidence="2">Uncharacterized protein</fullName>
    </submittedName>
</protein>
<evidence type="ECO:0000313" key="2">
    <source>
        <dbReference type="EMBL" id="TNN54261.1"/>
    </source>
</evidence>
<dbReference type="EMBL" id="SRLO01000489">
    <property type="protein sequence ID" value="TNN54261.1"/>
    <property type="molecule type" value="Genomic_DNA"/>
</dbReference>
<feature type="compositionally biased region" description="Low complexity" evidence="1">
    <location>
        <begin position="157"/>
        <end position="166"/>
    </location>
</feature>
<gene>
    <name evidence="2" type="ORF">EYF80_035489</name>
</gene>
<sequence>MDSGCSRASRIKDFLDGLLIWEAPCRRFRQFPLRPWNPRRSQFLRSRLGPRRFQSPVFRRRLQSPVFRSPLFRCWFRSRVFSRRFQSPMFRFQSPVFRLRPAWPRFSPFRLRPGRSQGPVLPRLPFQPWFPGTSPIRLQFPLAHRLVPDPPSPDPGTPETSSPEPGVLAPRSCPLARPPERTLLPDGRPPAHPPDCLCLEPSSGSPPPTLVDLLERLGSVP</sequence>
<dbReference type="Proteomes" id="UP000314294">
    <property type="component" value="Unassembled WGS sequence"/>
</dbReference>